<feature type="binding site" evidence="8">
    <location>
        <position position="18"/>
    </location>
    <ligand>
        <name>ATP</name>
        <dbReference type="ChEBI" id="CHEBI:30616"/>
    </ligand>
</feature>
<dbReference type="SUPFAM" id="SSF53633">
    <property type="entry name" value="Carbamate kinase-like"/>
    <property type="match status" value="1"/>
</dbReference>
<dbReference type="SUPFAM" id="SSF88697">
    <property type="entry name" value="PUA domain-like"/>
    <property type="match status" value="1"/>
</dbReference>
<dbReference type="InterPro" id="IPR041739">
    <property type="entry name" value="G5K_ProB"/>
</dbReference>
<keyword evidence="3 8" id="KW-0641">Proline biosynthesis</keyword>
<dbReference type="InterPro" id="IPR005715">
    <property type="entry name" value="Glu_5kinase/COase_Synthase"/>
</dbReference>
<dbReference type="FunFam" id="3.40.1160.10:FF:000018">
    <property type="entry name" value="Glutamate 5-kinase"/>
    <property type="match status" value="1"/>
</dbReference>
<dbReference type="HAMAP" id="MF_00456">
    <property type="entry name" value="ProB"/>
    <property type="match status" value="1"/>
</dbReference>
<dbReference type="PIRSF" id="PIRSF000729">
    <property type="entry name" value="GK"/>
    <property type="match status" value="1"/>
</dbReference>
<feature type="binding site" evidence="8">
    <location>
        <begin position="177"/>
        <end position="178"/>
    </location>
    <ligand>
        <name>ATP</name>
        <dbReference type="ChEBI" id="CHEBI:30616"/>
    </ligand>
</feature>
<evidence type="ECO:0000256" key="1">
    <source>
        <dbReference type="ARBA" id="ARBA00022490"/>
    </source>
</evidence>
<dbReference type="PROSITE" id="PS50890">
    <property type="entry name" value="PUA"/>
    <property type="match status" value="1"/>
</dbReference>
<dbReference type="GO" id="GO:0055129">
    <property type="term" value="P:L-proline biosynthetic process"/>
    <property type="evidence" value="ECO:0007669"/>
    <property type="project" value="UniProtKB-UniRule"/>
</dbReference>
<dbReference type="GO" id="GO:0004349">
    <property type="term" value="F:glutamate 5-kinase activity"/>
    <property type="evidence" value="ECO:0007669"/>
    <property type="project" value="UniProtKB-UniRule"/>
</dbReference>
<dbReference type="RefSeq" id="WP_065860703.1">
    <property type="nucleotide sequence ID" value="NZ_JAWMSI010000001.1"/>
</dbReference>
<keyword evidence="4 8" id="KW-0808">Transferase</keyword>
<feature type="binding site" evidence="8">
    <location>
        <position position="145"/>
    </location>
    <ligand>
        <name>substrate</name>
    </ligand>
</feature>
<evidence type="ECO:0000256" key="2">
    <source>
        <dbReference type="ARBA" id="ARBA00022605"/>
    </source>
</evidence>
<dbReference type="GO" id="GO:0003723">
    <property type="term" value="F:RNA binding"/>
    <property type="evidence" value="ECO:0007669"/>
    <property type="project" value="InterPro"/>
</dbReference>
<accession>A0A239WJG1</accession>
<dbReference type="PROSITE" id="PS00902">
    <property type="entry name" value="GLUTAMATE_5_KINASE"/>
    <property type="match status" value="1"/>
</dbReference>
<evidence type="ECO:0000256" key="6">
    <source>
        <dbReference type="ARBA" id="ARBA00022777"/>
    </source>
</evidence>
<dbReference type="PANTHER" id="PTHR43654:SF1">
    <property type="entry name" value="ISOPENTENYL PHOSPHATE KINASE"/>
    <property type="match status" value="1"/>
</dbReference>
<dbReference type="Gene3D" id="3.40.1160.10">
    <property type="entry name" value="Acetylglutamate kinase-like"/>
    <property type="match status" value="1"/>
</dbReference>
<dbReference type="InterPro" id="IPR001048">
    <property type="entry name" value="Asp/Glu/Uridylate_kinase"/>
</dbReference>
<comment type="subcellular location">
    <subcellularLocation>
        <location evidence="8">Cytoplasm</location>
    </subcellularLocation>
</comment>
<evidence type="ECO:0000256" key="3">
    <source>
        <dbReference type="ARBA" id="ARBA00022650"/>
    </source>
</evidence>
<dbReference type="NCBIfam" id="TIGR01027">
    <property type="entry name" value="proB"/>
    <property type="match status" value="1"/>
</dbReference>
<evidence type="ECO:0000256" key="8">
    <source>
        <dbReference type="HAMAP-Rule" id="MF_00456"/>
    </source>
</evidence>
<dbReference type="InterPro" id="IPR019797">
    <property type="entry name" value="Glutamate_5-kinase_CS"/>
</dbReference>
<dbReference type="CDD" id="cd21157">
    <property type="entry name" value="PUA_G5K"/>
    <property type="match status" value="1"/>
</dbReference>
<dbReference type="Pfam" id="PF00696">
    <property type="entry name" value="AA_kinase"/>
    <property type="match status" value="1"/>
</dbReference>
<feature type="binding site" evidence="8">
    <location>
        <begin position="217"/>
        <end position="223"/>
    </location>
    <ligand>
        <name>ATP</name>
        <dbReference type="ChEBI" id="CHEBI:30616"/>
    </ligand>
</feature>
<dbReference type="Pfam" id="PF01472">
    <property type="entry name" value="PUA"/>
    <property type="match status" value="1"/>
</dbReference>
<evidence type="ECO:0000259" key="9">
    <source>
        <dbReference type="SMART" id="SM00359"/>
    </source>
</evidence>
<dbReference type="InterPro" id="IPR036974">
    <property type="entry name" value="PUA_sf"/>
</dbReference>
<dbReference type="PRINTS" id="PR00474">
    <property type="entry name" value="GLU5KINASE"/>
</dbReference>
<feature type="binding site" evidence="8">
    <location>
        <position position="58"/>
    </location>
    <ligand>
        <name>substrate</name>
    </ligand>
</feature>
<dbReference type="SMART" id="SM00359">
    <property type="entry name" value="PUA"/>
    <property type="match status" value="1"/>
</dbReference>
<keyword evidence="2 8" id="KW-0028">Amino-acid biosynthesis</keyword>
<dbReference type="GO" id="GO:0005524">
    <property type="term" value="F:ATP binding"/>
    <property type="evidence" value="ECO:0007669"/>
    <property type="project" value="UniProtKB-KW"/>
</dbReference>
<keyword evidence="7 8" id="KW-0067">ATP-binding</keyword>
<organism evidence="10 11">
    <name type="scientific">Cutibacterium granulosum</name>
    <dbReference type="NCBI Taxonomy" id="33011"/>
    <lineage>
        <taxon>Bacteria</taxon>
        <taxon>Bacillati</taxon>
        <taxon>Actinomycetota</taxon>
        <taxon>Actinomycetes</taxon>
        <taxon>Propionibacteriales</taxon>
        <taxon>Propionibacteriaceae</taxon>
        <taxon>Cutibacterium</taxon>
    </lineage>
</organism>
<dbReference type="KEGG" id="cgrn:4412665_01003"/>
<keyword evidence="5 8" id="KW-0547">Nucleotide-binding</keyword>
<dbReference type="PANTHER" id="PTHR43654">
    <property type="entry name" value="GLUTAMATE 5-KINASE"/>
    <property type="match status" value="1"/>
</dbReference>
<feature type="domain" description="PUA" evidence="9">
    <location>
        <begin position="280"/>
        <end position="364"/>
    </location>
</feature>
<evidence type="ECO:0000313" key="11">
    <source>
        <dbReference type="Proteomes" id="UP000215332"/>
    </source>
</evidence>
<name>A0A239WJG1_9ACTN</name>
<evidence type="ECO:0000256" key="4">
    <source>
        <dbReference type="ARBA" id="ARBA00022679"/>
    </source>
</evidence>
<reference evidence="10 11" key="1">
    <citation type="submission" date="2017-06" db="EMBL/GenBank/DDBJ databases">
        <authorList>
            <consortium name="Pathogen Informatics"/>
        </authorList>
    </citation>
    <scope>NUCLEOTIDE SEQUENCE [LARGE SCALE GENOMIC DNA]</scope>
    <source>
        <strain evidence="10 11">NCTC11865</strain>
    </source>
</reference>
<dbReference type="EC" id="2.7.2.11" evidence="8"/>
<keyword evidence="6 8" id="KW-0418">Kinase</keyword>
<sequence>MTTSARNVIAAAHRIVVKVGSSSLTAPGGGIDVARVDELVDVVARARLDGREPILVSSGAIATGFPALGMPHRPRDLAGKQAAASVGQGILLAHYAQRFAEHDLQVGQVLLTVHDLVRPRGYRNASATLTRLLSLGVVPIVNENDTVATSEIQFGDNDRLAALVAELVRAEALVLLSDVDSLYTAPPSTPGAERIALVTDTADLQVQTHGGGSAVGTGGMTTKLDAAGTAAGSGIPVVLTRADLAGEAMAGEDVGTYFAPSLVHRPRRLLWLAHAASPQGEIHIDSGAVTALRERHASLLAVGVTTVHGDFQPGDPVLLIGPDGEPVGRGIASYGGQEVRAMRGRSSSWLATEFGPGASREVVHRDAMVLSRRRRRS</sequence>
<evidence type="ECO:0000313" key="10">
    <source>
        <dbReference type="EMBL" id="SNV33744.1"/>
    </source>
</evidence>
<dbReference type="Proteomes" id="UP000215332">
    <property type="component" value="Chromosome 1"/>
</dbReference>
<evidence type="ECO:0000256" key="7">
    <source>
        <dbReference type="ARBA" id="ARBA00022840"/>
    </source>
</evidence>
<comment type="function">
    <text evidence="8">Catalyzes the transfer of a phosphate group to glutamate to form L-glutamate 5-phosphate.</text>
</comment>
<dbReference type="EMBL" id="LT906441">
    <property type="protein sequence ID" value="SNV33744.1"/>
    <property type="molecule type" value="Genomic_DNA"/>
</dbReference>
<dbReference type="GO" id="GO:0005829">
    <property type="term" value="C:cytosol"/>
    <property type="evidence" value="ECO:0007669"/>
    <property type="project" value="TreeGrafter"/>
</dbReference>
<evidence type="ECO:0000256" key="5">
    <source>
        <dbReference type="ARBA" id="ARBA00022741"/>
    </source>
</evidence>
<comment type="similarity">
    <text evidence="8">Belongs to the glutamate 5-kinase family.</text>
</comment>
<dbReference type="AlphaFoldDB" id="A0A239WJG1"/>
<dbReference type="eggNOG" id="COG0263">
    <property type="taxonomic scope" value="Bacteria"/>
</dbReference>
<protein>
    <recommendedName>
        <fullName evidence="8">Glutamate 5-kinase</fullName>
        <ecNumber evidence="8">2.7.2.11</ecNumber>
    </recommendedName>
    <alternativeName>
        <fullName evidence="8">Gamma-glutamyl kinase</fullName>
        <shortName evidence="8">GK</shortName>
    </alternativeName>
</protein>
<dbReference type="InterPro" id="IPR001057">
    <property type="entry name" value="Glu/AcGlu_kinase"/>
</dbReference>
<gene>
    <name evidence="8 10" type="primary">proB</name>
    <name evidence="10" type="ORF">SAMEA4412665_01003</name>
</gene>
<dbReference type="InterPro" id="IPR002478">
    <property type="entry name" value="PUA"/>
</dbReference>
<dbReference type="InterPro" id="IPR036393">
    <property type="entry name" value="AceGlu_kinase-like_sf"/>
</dbReference>
<dbReference type="InterPro" id="IPR011529">
    <property type="entry name" value="Glu_5kinase"/>
</dbReference>
<dbReference type="Gene3D" id="2.30.130.10">
    <property type="entry name" value="PUA domain"/>
    <property type="match status" value="1"/>
</dbReference>
<dbReference type="UniPathway" id="UPA00098">
    <property type="reaction ID" value="UER00359"/>
</dbReference>
<proteinExistence type="inferred from homology"/>
<dbReference type="InterPro" id="IPR015947">
    <property type="entry name" value="PUA-like_sf"/>
</dbReference>
<dbReference type="CDD" id="cd04242">
    <property type="entry name" value="AAK_G5K_ProB"/>
    <property type="match status" value="1"/>
</dbReference>
<comment type="catalytic activity">
    <reaction evidence="8">
        <text>L-glutamate + ATP = L-glutamyl 5-phosphate + ADP</text>
        <dbReference type="Rhea" id="RHEA:14877"/>
        <dbReference type="ChEBI" id="CHEBI:29985"/>
        <dbReference type="ChEBI" id="CHEBI:30616"/>
        <dbReference type="ChEBI" id="CHEBI:58274"/>
        <dbReference type="ChEBI" id="CHEBI:456216"/>
        <dbReference type="EC" id="2.7.2.11"/>
    </reaction>
</comment>
<feature type="binding site" evidence="8">
    <location>
        <position position="157"/>
    </location>
    <ligand>
        <name>substrate</name>
    </ligand>
</feature>
<comment type="pathway">
    <text evidence="8">Amino-acid biosynthesis; L-proline biosynthesis; L-glutamate 5-semialdehyde from L-glutamate: step 1/2.</text>
</comment>
<keyword evidence="1 8" id="KW-0963">Cytoplasm</keyword>